<gene>
    <name evidence="4" type="ORF">PN36_10720</name>
</gene>
<evidence type="ECO:0000256" key="2">
    <source>
        <dbReference type="ARBA" id="ARBA00022649"/>
    </source>
</evidence>
<dbReference type="GO" id="GO:0048039">
    <property type="term" value="F:ubiquinone binding"/>
    <property type="evidence" value="ECO:0007669"/>
    <property type="project" value="InterPro"/>
</dbReference>
<evidence type="ECO:0000259" key="3">
    <source>
        <dbReference type="Pfam" id="PF03364"/>
    </source>
</evidence>
<dbReference type="Pfam" id="PF03364">
    <property type="entry name" value="Polyketide_cyc"/>
    <property type="match status" value="1"/>
</dbReference>
<dbReference type="Proteomes" id="UP000030428">
    <property type="component" value="Unassembled WGS sequence"/>
</dbReference>
<sequence length="148" mass="16651">MVTRIQKMALVPYTTHDMFVLVNEINDYPKFLPWCKSVTIHSRTQSDVVATIMMGGAGLEKAFTTTNVIKLDKSIEMRLLEGPFSHLLGHWTFHPLGKEGCKISLDLEFDISNPLLRMSLGPVFTKIANTLVDAFVTRANELYGHHSC</sequence>
<keyword evidence="2" id="KW-1277">Toxin-antitoxin system</keyword>
<keyword evidence="5" id="KW-1185">Reference proteome</keyword>
<dbReference type="PANTHER" id="PTHR12901:SF10">
    <property type="entry name" value="COENZYME Q-BINDING PROTEIN COQ10, MITOCHONDRIAL"/>
    <property type="match status" value="1"/>
</dbReference>
<comment type="caution">
    <text evidence="4">The sequence shown here is derived from an EMBL/GenBank/DDBJ whole genome shotgun (WGS) entry which is preliminary data.</text>
</comment>
<dbReference type="InterPro" id="IPR044996">
    <property type="entry name" value="COQ10-like"/>
</dbReference>
<evidence type="ECO:0000313" key="5">
    <source>
        <dbReference type="Proteomes" id="UP000030428"/>
    </source>
</evidence>
<evidence type="ECO:0000313" key="4">
    <source>
        <dbReference type="EMBL" id="KHD05815.1"/>
    </source>
</evidence>
<evidence type="ECO:0000256" key="1">
    <source>
        <dbReference type="ARBA" id="ARBA00008918"/>
    </source>
</evidence>
<reference evidence="4 5" key="1">
    <citation type="journal article" date="2016" name="Front. Microbiol.">
        <title>Single-Cell (Meta-)Genomics of a Dimorphic Candidatus Thiomargarita nelsonii Reveals Genomic Plasticity.</title>
        <authorList>
            <person name="Flood B.E."/>
            <person name="Fliss P."/>
            <person name="Jones D.S."/>
            <person name="Dick G.J."/>
            <person name="Jain S."/>
            <person name="Kaster A.K."/>
            <person name="Winkel M."/>
            <person name="Mussmann M."/>
            <person name="Bailey J."/>
        </authorList>
    </citation>
    <scope>NUCLEOTIDE SEQUENCE [LARGE SCALE GENOMIC DNA]</scope>
    <source>
        <strain evidence="4">Hydrate Ridge</strain>
    </source>
</reference>
<name>A0A0A6PI26_9GAMM</name>
<feature type="domain" description="Coenzyme Q-binding protein COQ10 START" evidence="3">
    <location>
        <begin position="11"/>
        <end position="135"/>
    </location>
</feature>
<dbReference type="AlphaFoldDB" id="A0A0A6PI26"/>
<dbReference type="GO" id="GO:0045333">
    <property type="term" value="P:cellular respiration"/>
    <property type="evidence" value="ECO:0007669"/>
    <property type="project" value="InterPro"/>
</dbReference>
<accession>A0A0A6PI26</accession>
<dbReference type="Gene3D" id="3.30.530.20">
    <property type="match status" value="1"/>
</dbReference>
<dbReference type="CDD" id="cd07813">
    <property type="entry name" value="COQ10p_like"/>
    <property type="match status" value="1"/>
</dbReference>
<dbReference type="EMBL" id="JSZA02000032">
    <property type="protein sequence ID" value="KHD05815.1"/>
    <property type="molecule type" value="Genomic_DNA"/>
</dbReference>
<proteinExistence type="inferred from homology"/>
<organism evidence="4 5">
    <name type="scientific">Candidatus Thiomargarita nelsonii</name>
    <dbReference type="NCBI Taxonomy" id="1003181"/>
    <lineage>
        <taxon>Bacteria</taxon>
        <taxon>Pseudomonadati</taxon>
        <taxon>Pseudomonadota</taxon>
        <taxon>Gammaproteobacteria</taxon>
        <taxon>Thiotrichales</taxon>
        <taxon>Thiotrichaceae</taxon>
        <taxon>Thiomargarita</taxon>
    </lineage>
</organism>
<protein>
    <recommendedName>
        <fullName evidence="3">Coenzyme Q-binding protein COQ10 START domain-containing protein</fullName>
    </recommendedName>
</protein>
<dbReference type="SUPFAM" id="SSF55961">
    <property type="entry name" value="Bet v1-like"/>
    <property type="match status" value="1"/>
</dbReference>
<dbReference type="InterPro" id="IPR005031">
    <property type="entry name" value="COQ10_START"/>
</dbReference>
<dbReference type="InterPro" id="IPR023393">
    <property type="entry name" value="START-like_dom_sf"/>
</dbReference>
<comment type="similarity">
    <text evidence="1">Belongs to the ribosome association toxin RatA family.</text>
</comment>
<dbReference type="PANTHER" id="PTHR12901">
    <property type="entry name" value="SPERM PROTEIN HOMOLOG"/>
    <property type="match status" value="1"/>
</dbReference>